<protein>
    <recommendedName>
        <fullName evidence="2">non-specific serine/threonine protein kinase</fullName>
        <ecNumber evidence="2">2.7.11.1</ecNumber>
    </recommendedName>
</protein>
<evidence type="ECO:0000256" key="9">
    <source>
        <dbReference type="ARBA" id="ARBA00022842"/>
    </source>
</evidence>
<accession>A0A1G7P9Q0</accession>
<dbReference type="InterPro" id="IPR018934">
    <property type="entry name" value="RIO_dom"/>
</dbReference>
<evidence type="ECO:0000256" key="8">
    <source>
        <dbReference type="ARBA" id="ARBA00022840"/>
    </source>
</evidence>
<evidence type="ECO:0000256" key="2">
    <source>
        <dbReference type="ARBA" id="ARBA00012513"/>
    </source>
</evidence>
<keyword evidence="6" id="KW-0547">Nucleotide-binding</keyword>
<dbReference type="PANTHER" id="PTHR45723">
    <property type="entry name" value="SERINE/THREONINE-PROTEIN KINASE RIO1"/>
    <property type="match status" value="1"/>
</dbReference>
<keyword evidence="5" id="KW-0479">Metal-binding</keyword>
<dbReference type="GO" id="GO:0005524">
    <property type="term" value="F:ATP binding"/>
    <property type="evidence" value="ECO:0007669"/>
    <property type="project" value="UniProtKB-KW"/>
</dbReference>
<evidence type="ECO:0000256" key="3">
    <source>
        <dbReference type="ARBA" id="ARBA00022527"/>
    </source>
</evidence>
<evidence type="ECO:0000256" key="4">
    <source>
        <dbReference type="ARBA" id="ARBA00022679"/>
    </source>
</evidence>
<dbReference type="NCBIfam" id="NF041645">
    <property type="entry name" value="prot_kin_PA4780"/>
    <property type="match status" value="1"/>
</dbReference>
<evidence type="ECO:0000256" key="10">
    <source>
        <dbReference type="ARBA" id="ARBA00047899"/>
    </source>
</evidence>
<keyword evidence="14" id="KW-1185">Reference proteome</keyword>
<dbReference type="SUPFAM" id="SSF56112">
    <property type="entry name" value="Protein kinase-like (PK-like)"/>
    <property type="match status" value="1"/>
</dbReference>
<proteinExistence type="inferred from homology"/>
<name>A0A1G7P9Q0_9GAMM</name>
<keyword evidence="9" id="KW-0460">Magnesium</keyword>
<dbReference type="CDD" id="cd05145">
    <property type="entry name" value="RIO1_like"/>
    <property type="match status" value="1"/>
</dbReference>
<comment type="catalytic activity">
    <reaction evidence="11">
        <text>L-seryl-[protein] + ATP = O-phospho-L-seryl-[protein] + ADP + H(+)</text>
        <dbReference type="Rhea" id="RHEA:17989"/>
        <dbReference type="Rhea" id="RHEA-COMP:9863"/>
        <dbReference type="Rhea" id="RHEA-COMP:11604"/>
        <dbReference type="ChEBI" id="CHEBI:15378"/>
        <dbReference type="ChEBI" id="CHEBI:29999"/>
        <dbReference type="ChEBI" id="CHEBI:30616"/>
        <dbReference type="ChEBI" id="CHEBI:83421"/>
        <dbReference type="ChEBI" id="CHEBI:456216"/>
        <dbReference type="EC" id="2.7.11.1"/>
    </reaction>
</comment>
<dbReference type="Gene3D" id="1.10.510.10">
    <property type="entry name" value="Transferase(Phosphotransferase) domain 1"/>
    <property type="match status" value="1"/>
</dbReference>
<dbReference type="Proteomes" id="UP000198641">
    <property type="component" value="Unassembled WGS sequence"/>
</dbReference>
<evidence type="ECO:0000259" key="12">
    <source>
        <dbReference type="SMART" id="SM00090"/>
    </source>
</evidence>
<dbReference type="EC" id="2.7.11.1" evidence="2"/>
<dbReference type="GO" id="GO:0046872">
    <property type="term" value="F:metal ion binding"/>
    <property type="evidence" value="ECO:0007669"/>
    <property type="project" value="UniProtKB-KW"/>
</dbReference>
<evidence type="ECO:0000313" key="13">
    <source>
        <dbReference type="EMBL" id="SDF83008.1"/>
    </source>
</evidence>
<evidence type="ECO:0000313" key="14">
    <source>
        <dbReference type="Proteomes" id="UP000198641"/>
    </source>
</evidence>
<organism evidence="13 14">
    <name type="scientific">Onishia taeanensis</name>
    <dbReference type="NCBI Taxonomy" id="284577"/>
    <lineage>
        <taxon>Bacteria</taxon>
        <taxon>Pseudomonadati</taxon>
        <taxon>Pseudomonadota</taxon>
        <taxon>Gammaproteobacteria</taxon>
        <taxon>Oceanospirillales</taxon>
        <taxon>Halomonadaceae</taxon>
        <taxon>Onishia</taxon>
    </lineage>
</organism>
<dbReference type="InterPro" id="IPR018935">
    <property type="entry name" value="RIO_kinase_CS"/>
</dbReference>
<evidence type="ECO:0000256" key="1">
    <source>
        <dbReference type="ARBA" id="ARBA00009196"/>
    </source>
</evidence>
<dbReference type="AlphaFoldDB" id="A0A1G7P9Q0"/>
<dbReference type="SMART" id="SM00090">
    <property type="entry name" value="RIO"/>
    <property type="match status" value="1"/>
</dbReference>
<dbReference type="Gene3D" id="3.30.200.20">
    <property type="entry name" value="Phosphorylase Kinase, domain 1"/>
    <property type="match status" value="1"/>
</dbReference>
<dbReference type="PROSITE" id="PS01245">
    <property type="entry name" value="RIO1"/>
    <property type="match status" value="1"/>
</dbReference>
<comment type="catalytic activity">
    <reaction evidence="10">
        <text>L-threonyl-[protein] + ATP = O-phospho-L-threonyl-[protein] + ADP + H(+)</text>
        <dbReference type="Rhea" id="RHEA:46608"/>
        <dbReference type="Rhea" id="RHEA-COMP:11060"/>
        <dbReference type="Rhea" id="RHEA-COMP:11605"/>
        <dbReference type="ChEBI" id="CHEBI:15378"/>
        <dbReference type="ChEBI" id="CHEBI:30013"/>
        <dbReference type="ChEBI" id="CHEBI:30616"/>
        <dbReference type="ChEBI" id="CHEBI:61977"/>
        <dbReference type="ChEBI" id="CHEBI:456216"/>
        <dbReference type="EC" id="2.7.11.1"/>
    </reaction>
</comment>
<dbReference type="GO" id="GO:0004674">
    <property type="term" value="F:protein serine/threonine kinase activity"/>
    <property type="evidence" value="ECO:0007669"/>
    <property type="project" value="UniProtKB-KW"/>
</dbReference>
<keyword evidence="8" id="KW-0067">ATP-binding</keyword>
<evidence type="ECO:0000256" key="7">
    <source>
        <dbReference type="ARBA" id="ARBA00022777"/>
    </source>
</evidence>
<dbReference type="InterPro" id="IPR048148">
    <property type="entry name" value="Prot_kin_PA4780"/>
</dbReference>
<dbReference type="Pfam" id="PF01163">
    <property type="entry name" value="RIO1"/>
    <property type="match status" value="1"/>
</dbReference>
<evidence type="ECO:0000256" key="5">
    <source>
        <dbReference type="ARBA" id="ARBA00022723"/>
    </source>
</evidence>
<dbReference type="InterPro" id="IPR051272">
    <property type="entry name" value="RIO-type_Ser/Thr_kinase"/>
</dbReference>
<reference evidence="13 14" key="1">
    <citation type="submission" date="2016-10" db="EMBL/GenBank/DDBJ databases">
        <authorList>
            <person name="de Groot N.N."/>
        </authorList>
    </citation>
    <scope>NUCLEOTIDE SEQUENCE [LARGE SCALE GENOMIC DNA]</scope>
    <source>
        <strain evidence="13 14">BH539</strain>
    </source>
</reference>
<evidence type="ECO:0000256" key="11">
    <source>
        <dbReference type="ARBA" id="ARBA00048679"/>
    </source>
</evidence>
<comment type="similarity">
    <text evidence="1">Belongs to the protein kinase superfamily. RIO-type Ser/Thr kinase family.</text>
</comment>
<dbReference type="InterPro" id="IPR000687">
    <property type="entry name" value="RIO_kinase"/>
</dbReference>
<dbReference type="STRING" id="284577.SAMN05216571_102200"/>
<feature type="domain" description="RIO kinase" evidence="12">
    <location>
        <begin position="31"/>
        <end position="271"/>
    </location>
</feature>
<dbReference type="InterPro" id="IPR011009">
    <property type="entry name" value="Kinase-like_dom_sf"/>
</dbReference>
<sequence length="326" mass="36440">MTPATFCLRGFTLLPCEHAMMHAAPDSWARNRQGRAREGVMKIPKRLQPLVDDGMIDAVEGQLMSGKEANVYVVRCGDTLRCAKVFKEARQRSFKQAVQYQEGRKVRNSRRARAMAKKTRYGQQEQESAWLNAEVDALYRLASAGVRVPEPHGFIDGVLLMELVADSDGSAAPRLDDCELSEAEALAYHDQVIREVVRMLCAGLVHGDLSEFNVLLDAAGPVIIDLPQAVDAAGNNSAAMMLRRDVDRMRAYFGRFAPALLETEYGHEIWARFEAGELTPDSQLTGRFVHDTNEVDVDDLMAVIDDVIEEESERRDRVAADDEEDR</sequence>
<keyword evidence="3" id="KW-0723">Serine/threonine-protein kinase</keyword>
<keyword evidence="7 13" id="KW-0418">Kinase</keyword>
<keyword evidence="4" id="KW-0808">Transferase</keyword>
<evidence type="ECO:0000256" key="6">
    <source>
        <dbReference type="ARBA" id="ARBA00022741"/>
    </source>
</evidence>
<dbReference type="EMBL" id="FNCI01000002">
    <property type="protein sequence ID" value="SDF83008.1"/>
    <property type="molecule type" value="Genomic_DNA"/>
</dbReference>
<gene>
    <name evidence="13" type="ORF">SAMN05216571_102200</name>
</gene>